<sequence length="684" mass="78166">MEGWVNLRDELALHESEILQASEIENGSSFDPDFNVVECGFDESKKGFSFLFNQVLAIFLKEMSVNKCIRPLPVLCPDGVPVDLFKLLRVVKKVGGHDLISRRNLWGFVAEECGLGFGAVASAKLIYIKYLDEFDHWLKKCYTESSLEHGRSRIAKELELLLQDLEKQDRGLFCEGWKGGKEEVKFDNGIGSDHASKLLLGSSSRDTNEVHDYSERNVNDDEKPYLESRNDFSRSINLVIQKIFKEVYEYSEQRASYENYSSSRGENAVALSAEKAIWKPISREHDSMERNPDSSGEGTCAEITNYVVPSEKNVIDKEPDSRKRKRERLLLSDMLNWLLHAAKHSDDPAVGSLPECSKWKDGDEEFWYQVLLAREAFMIKKPINSNVEASSQPVKKIRMHPSMYEDVPIQSADKPRCSQRLTVAKSNTCLCCNSVPQTKTCGPQKADAGNCCKESPVLNVDLSAGNKSDHPFMDMPQEKQVSVGPDFQAEVPKWTGEVSDSDSKWLGERMWPPGAPEDDKVTDLDAIGRGEPIKCNCLFPKTTECIRFHIAEKRLRLSRELGPLFYKWRFNRMGEEVSLSWTRKEEVKFENMIRLYSGSINKFWNLASKIFPSKTREMLVSYYFNVYLIRRRSYQNRVTPKDIDSDDDEKEIGSVGDRFGYRSIYVPKSKLPICSENKQHADLE</sequence>
<protein>
    <submittedName>
        <fullName evidence="1">Uncharacterized protein</fullName>
    </submittedName>
</protein>
<dbReference type="Proteomes" id="UP001060085">
    <property type="component" value="Linkage Group LG07"/>
</dbReference>
<keyword evidence="2" id="KW-1185">Reference proteome</keyword>
<reference evidence="2" key="1">
    <citation type="journal article" date="2023" name="Nat. Plants">
        <title>Single-cell RNA sequencing provides a high-resolution roadmap for understanding the multicellular compartmentation of specialized metabolism.</title>
        <authorList>
            <person name="Sun S."/>
            <person name="Shen X."/>
            <person name="Li Y."/>
            <person name="Li Y."/>
            <person name="Wang S."/>
            <person name="Li R."/>
            <person name="Zhang H."/>
            <person name="Shen G."/>
            <person name="Guo B."/>
            <person name="Wei J."/>
            <person name="Xu J."/>
            <person name="St-Pierre B."/>
            <person name="Chen S."/>
            <person name="Sun C."/>
        </authorList>
    </citation>
    <scope>NUCLEOTIDE SEQUENCE [LARGE SCALE GENOMIC DNA]</scope>
</reference>
<proteinExistence type="predicted"/>
<gene>
    <name evidence="1" type="ORF">M9H77_32643</name>
</gene>
<comment type="caution">
    <text evidence="1">The sequence shown here is derived from an EMBL/GenBank/DDBJ whole genome shotgun (WGS) entry which is preliminary data.</text>
</comment>
<accession>A0ACC0A7E4</accession>
<name>A0ACC0A7E4_CATRO</name>
<evidence type="ECO:0000313" key="1">
    <source>
        <dbReference type="EMBL" id="KAI5655456.1"/>
    </source>
</evidence>
<organism evidence="1 2">
    <name type="scientific">Catharanthus roseus</name>
    <name type="common">Madagascar periwinkle</name>
    <name type="synonym">Vinca rosea</name>
    <dbReference type="NCBI Taxonomy" id="4058"/>
    <lineage>
        <taxon>Eukaryota</taxon>
        <taxon>Viridiplantae</taxon>
        <taxon>Streptophyta</taxon>
        <taxon>Embryophyta</taxon>
        <taxon>Tracheophyta</taxon>
        <taxon>Spermatophyta</taxon>
        <taxon>Magnoliopsida</taxon>
        <taxon>eudicotyledons</taxon>
        <taxon>Gunneridae</taxon>
        <taxon>Pentapetalae</taxon>
        <taxon>asterids</taxon>
        <taxon>lamiids</taxon>
        <taxon>Gentianales</taxon>
        <taxon>Apocynaceae</taxon>
        <taxon>Rauvolfioideae</taxon>
        <taxon>Vinceae</taxon>
        <taxon>Catharanthinae</taxon>
        <taxon>Catharanthus</taxon>
    </lineage>
</organism>
<evidence type="ECO:0000313" key="2">
    <source>
        <dbReference type="Proteomes" id="UP001060085"/>
    </source>
</evidence>
<dbReference type="EMBL" id="CM044707">
    <property type="protein sequence ID" value="KAI5655456.1"/>
    <property type="molecule type" value="Genomic_DNA"/>
</dbReference>